<dbReference type="EMBL" id="RYFG02000119">
    <property type="protein sequence ID" value="TRW90316.1"/>
    <property type="molecule type" value="Genomic_DNA"/>
</dbReference>
<dbReference type="InterPro" id="IPR046348">
    <property type="entry name" value="SIS_dom_sf"/>
</dbReference>
<dbReference type="SUPFAM" id="SSF53697">
    <property type="entry name" value="SIS domain"/>
    <property type="match status" value="1"/>
</dbReference>
<dbReference type="Proteomes" id="UP000733744">
    <property type="component" value="Unassembled WGS sequence"/>
</dbReference>
<dbReference type="PROSITE" id="PS51464">
    <property type="entry name" value="SIS"/>
    <property type="match status" value="1"/>
</dbReference>
<sequence>MMERLADCAGAIEAAGELLIKTLEQGGKVLLCGNGGSAADCQHIAAELVVQYQKKRKALAAIALTTDSSILTAHSNDFGFDTVYSRQIEAIANEKDCLVAVSTSGNSRNILNAVEAARLKGMAVIGLTGRDGGEMRELVTHSVIVPSYVTARIQEAHILIGHWWCGVIDDCMDAGGRATQGAVAEEAC</sequence>
<dbReference type="PANTHER" id="PTHR30390">
    <property type="entry name" value="SEDOHEPTULOSE 7-PHOSPHATE ISOMERASE / DNAA INITIATOR-ASSOCIATING FACTOR FOR REPLICATION INITIATION"/>
    <property type="match status" value="1"/>
</dbReference>
<reference evidence="2 3" key="1">
    <citation type="journal article" date="2019" name="Antonie Van Leeuwenhoek">
        <title>Description of 'Ca. Methylobacter oryzae' KRF1, a novel species from the environmentally important Methylobacter clade 2.</title>
        <authorList>
            <person name="Khatri K."/>
            <person name="Mohite J.A."/>
            <person name="Pandit P.S."/>
            <person name="Bahulikar R."/>
            <person name="Rahalkar M.C."/>
        </authorList>
    </citation>
    <scope>NUCLEOTIDE SEQUENCE [LARGE SCALE GENOMIC DNA]</scope>
    <source>
        <strain evidence="2 3">KRF1</strain>
    </source>
</reference>
<dbReference type="Pfam" id="PF13580">
    <property type="entry name" value="SIS_2"/>
    <property type="match status" value="1"/>
</dbReference>
<name>A0ABY3C5Q6_9GAMM</name>
<evidence type="ECO:0000313" key="2">
    <source>
        <dbReference type="EMBL" id="TRW90316.1"/>
    </source>
</evidence>
<dbReference type="InterPro" id="IPR035461">
    <property type="entry name" value="GmhA/DiaA"/>
</dbReference>
<dbReference type="CDD" id="cd05006">
    <property type="entry name" value="SIS_GmhA"/>
    <property type="match status" value="1"/>
</dbReference>
<evidence type="ECO:0000259" key="1">
    <source>
        <dbReference type="PROSITE" id="PS51464"/>
    </source>
</evidence>
<comment type="caution">
    <text evidence="2">The sequence shown here is derived from an EMBL/GenBank/DDBJ whole genome shotgun (WGS) entry which is preliminary data.</text>
</comment>
<evidence type="ECO:0000313" key="3">
    <source>
        <dbReference type="Proteomes" id="UP000733744"/>
    </source>
</evidence>
<dbReference type="Gene3D" id="3.40.50.10490">
    <property type="entry name" value="Glucose-6-phosphate isomerase like protein, domain 1"/>
    <property type="match status" value="1"/>
</dbReference>
<feature type="domain" description="SIS" evidence="1">
    <location>
        <begin position="19"/>
        <end position="177"/>
    </location>
</feature>
<proteinExistence type="predicted"/>
<keyword evidence="3" id="KW-1185">Reference proteome</keyword>
<protein>
    <submittedName>
        <fullName evidence="2">SIS domain-containing protein</fullName>
    </submittedName>
</protein>
<dbReference type="InterPro" id="IPR050099">
    <property type="entry name" value="SIS_GmhA/DiaA_subfam"/>
</dbReference>
<gene>
    <name evidence="2" type="ORF">EKO24_019360</name>
</gene>
<dbReference type="InterPro" id="IPR001347">
    <property type="entry name" value="SIS_dom"/>
</dbReference>
<dbReference type="PANTHER" id="PTHR30390:SF6">
    <property type="entry name" value="DNAA INITIATOR-ASSOCIATING PROTEIN DIAA"/>
    <property type="match status" value="1"/>
</dbReference>
<accession>A0ABY3C5Q6</accession>
<organism evidence="2 3">
    <name type="scientific">Candidatus Methylobacter oryzae</name>
    <dbReference type="NCBI Taxonomy" id="2497749"/>
    <lineage>
        <taxon>Bacteria</taxon>
        <taxon>Pseudomonadati</taxon>
        <taxon>Pseudomonadota</taxon>
        <taxon>Gammaproteobacteria</taxon>
        <taxon>Methylococcales</taxon>
        <taxon>Methylococcaceae</taxon>
        <taxon>Methylobacter</taxon>
    </lineage>
</organism>